<evidence type="ECO:0000256" key="3">
    <source>
        <dbReference type="ARBA" id="ARBA00022679"/>
    </source>
</evidence>
<keyword evidence="2 10" id="KW-0444">Lipid biosynthesis</keyword>
<dbReference type="PANTHER" id="PTHR11157">
    <property type="entry name" value="FATTY ACID ACYL TRANSFERASE-RELATED"/>
    <property type="match status" value="1"/>
</dbReference>
<evidence type="ECO:0000256" key="9">
    <source>
        <dbReference type="ARBA" id="ARBA00023160"/>
    </source>
</evidence>
<dbReference type="GO" id="GO:0034625">
    <property type="term" value="P:fatty acid elongation, monounsaturated fatty acid"/>
    <property type="evidence" value="ECO:0007669"/>
    <property type="project" value="TreeGrafter"/>
</dbReference>
<dbReference type="GO" id="GO:0005789">
    <property type="term" value="C:endoplasmic reticulum membrane"/>
    <property type="evidence" value="ECO:0007669"/>
    <property type="project" value="TreeGrafter"/>
</dbReference>
<keyword evidence="5 10" id="KW-0276">Fatty acid metabolism</keyword>
<dbReference type="InterPro" id="IPR002076">
    <property type="entry name" value="ELO_fam"/>
</dbReference>
<reference evidence="12" key="1">
    <citation type="submission" date="2025-08" db="UniProtKB">
        <authorList>
            <consortium name="RefSeq"/>
        </authorList>
    </citation>
    <scope>IDENTIFICATION</scope>
    <source>
        <tissue evidence="12">Whole organism</tissue>
    </source>
</reference>
<dbReference type="EC" id="2.3.1.199" evidence="10"/>
<proteinExistence type="inferred from homology"/>
<evidence type="ECO:0000256" key="2">
    <source>
        <dbReference type="ARBA" id="ARBA00022516"/>
    </source>
</evidence>
<evidence type="ECO:0000256" key="4">
    <source>
        <dbReference type="ARBA" id="ARBA00022692"/>
    </source>
</evidence>
<dbReference type="PANTHER" id="PTHR11157:SF113">
    <property type="entry name" value="ELONGATION OF VERY LONG CHAIN FATTY ACIDS PROTEIN"/>
    <property type="match status" value="1"/>
</dbReference>
<dbReference type="GO" id="GO:0009922">
    <property type="term" value="F:fatty acid elongase activity"/>
    <property type="evidence" value="ECO:0007669"/>
    <property type="project" value="UniProtKB-EC"/>
</dbReference>
<name>A0A9C6X7R0_FRAOC</name>
<comment type="subcellular location">
    <subcellularLocation>
        <location evidence="1">Membrane</location>
        <topology evidence="1">Multi-pass membrane protein</topology>
    </subcellularLocation>
</comment>
<feature type="transmembrane region" description="Helical" evidence="10">
    <location>
        <begin position="80"/>
        <end position="99"/>
    </location>
</feature>
<feature type="transmembrane region" description="Helical" evidence="10">
    <location>
        <begin position="223"/>
        <end position="240"/>
    </location>
</feature>
<dbReference type="RefSeq" id="XP_052130701.1">
    <property type="nucleotide sequence ID" value="XM_052274741.1"/>
</dbReference>
<keyword evidence="6 10" id="KW-1133">Transmembrane helix</keyword>
<keyword evidence="7 10" id="KW-0443">Lipid metabolism</keyword>
<evidence type="ECO:0000256" key="8">
    <source>
        <dbReference type="ARBA" id="ARBA00023136"/>
    </source>
</evidence>
<feature type="transmembrane region" description="Helical" evidence="10">
    <location>
        <begin position="252"/>
        <end position="270"/>
    </location>
</feature>
<dbReference type="AlphaFoldDB" id="A0A9C6X7R0"/>
<dbReference type="GO" id="GO:0042761">
    <property type="term" value="P:very long-chain fatty acid biosynthetic process"/>
    <property type="evidence" value="ECO:0007669"/>
    <property type="project" value="TreeGrafter"/>
</dbReference>
<comment type="catalytic activity">
    <reaction evidence="10">
        <text>a very-long-chain acyl-CoA + malonyl-CoA + H(+) = a very-long-chain 3-oxoacyl-CoA + CO2 + CoA</text>
        <dbReference type="Rhea" id="RHEA:32727"/>
        <dbReference type="ChEBI" id="CHEBI:15378"/>
        <dbReference type="ChEBI" id="CHEBI:16526"/>
        <dbReference type="ChEBI" id="CHEBI:57287"/>
        <dbReference type="ChEBI" id="CHEBI:57384"/>
        <dbReference type="ChEBI" id="CHEBI:90725"/>
        <dbReference type="ChEBI" id="CHEBI:90736"/>
        <dbReference type="EC" id="2.3.1.199"/>
    </reaction>
</comment>
<accession>A0A9C6X7R0</accession>
<feature type="transmembrane region" description="Helical" evidence="10">
    <location>
        <begin position="160"/>
        <end position="178"/>
    </location>
</feature>
<evidence type="ECO:0000256" key="5">
    <source>
        <dbReference type="ARBA" id="ARBA00022832"/>
    </source>
</evidence>
<evidence type="ECO:0000256" key="6">
    <source>
        <dbReference type="ARBA" id="ARBA00022989"/>
    </source>
</evidence>
<dbReference type="Pfam" id="PF01151">
    <property type="entry name" value="ELO"/>
    <property type="match status" value="1"/>
</dbReference>
<feature type="transmembrane region" description="Helical" evidence="10">
    <location>
        <begin position="184"/>
        <end position="202"/>
    </location>
</feature>
<evidence type="ECO:0000313" key="11">
    <source>
        <dbReference type="Proteomes" id="UP000504606"/>
    </source>
</evidence>
<evidence type="ECO:0000256" key="7">
    <source>
        <dbReference type="ARBA" id="ARBA00023098"/>
    </source>
</evidence>
<keyword evidence="3 10" id="KW-0808">Transferase</keyword>
<gene>
    <name evidence="12" type="primary">LOC113207067</name>
</gene>
<dbReference type="GO" id="GO:0034626">
    <property type="term" value="P:fatty acid elongation, polyunsaturated fatty acid"/>
    <property type="evidence" value="ECO:0007669"/>
    <property type="project" value="TreeGrafter"/>
</dbReference>
<evidence type="ECO:0000256" key="1">
    <source>
        <dbReference type="ARBA" id="ARBA00004141"/>
    </source>
</evidence>
<sequence length="289" mass="33230">MPADTTRIRMSRSSTLALPDNPHWVERLAKYPADHRTQHWPLMGSPAWPLTVAAVYLYFVLSYGPRLMKTRQAYSFKTFIYCYNVYQVIANSLMFYTVLTSGWTTTYSLGCQHVDRSASPESNRMATAMWYWFLLKQTELVETVLFVLRKKKRQISFLHIYHHVSTYFIAWFACNFAPGGLTSFSVMPNSLVHVMLYSYYLLSAIDNDTLRKTLGRLKKYLTTLQIIQLAVIVAHSAQALAPSCTAAPKALVYSYIPNVLLVIYLFYNFYRVNYNNAAKSRVAAPTKLD</sequence>
<organism evidence="11 12">
    <name type="scientific">Frankliniella occidentalis</name>
    <name type="common">Western flower thrips</name>
    <name type="synonym">Euthrips occidentalis</name>
    <dbReference type="NCBI Taxonomy" id="133901"/>
    <lineage>
        <taxon>Eukaryota</taxon>
        <taxon>Metazoa</taxon>
        <taxon>Ecdysozoa</taxon>
        <taxon>Arthropoda</taxon>
        <taxon>Hexapoda</taxon>
        <taxon>Insecta</taxon>
        <taxon>Pterygota</taxon>
        <taxon>Neoptera</taxon>
        <taxon>Paraneoptera</taxon>
        <taxon>Thysanoptera</taxon>
        <taxon>Terebrantia</taxon>
        <taxon>Thripoidea</taxon>
        <taxon>Thripidae</taxon>
        <taxon>Frankliniella</taxon>
    </lineage>
</organism>
<dbReference type="GO" id="GO:0019367">
    <property type="term" value="P:fatty acid elongation, saturated fatty acid"/>
    <property type="evidence" value="ECO:0007669"/>
    <property type="project" value="TreeGrafter"/>
</dbReference>
<protein>
    <recommendedName>
        <fullName evidence="10">Elongation of very long chain fatty acids protein</fullName>
        <ecNumber evidence="10">2.3.1.199</ecNumber>
    </recommendedName>
    <alternativeName>
        <fullName evidence="10">Very-long-chain 3-oxoacyl-CoA synthase</fullName>
    </alternativeName>
</protein>
<keyword evidence="8 10" id="KW-0472">Membrane</keyword>
<feature type="transmembrane region" description="Helical" evidence="10">
    <location>
        <begin position="47"/>
        <end position="68"/>
    </location>
</feature>
<keyword evidence="11" id="KW-1185">Reference proteome</keyword>
<dbReference type="OrthoDB" id="434092at2759"/>
<feature type="transmembrane region" description="Helical" evidence="10">
    <location>
        <begin position="129"/>
        <end position="148"/>
    </location>
</feature>
<evidence type="ECO:0000313" key="12">
    <source>
        <dbReference type="RefSeq" id="XP_052130701.1"/>
    </source>
</evidence>
<comment type="similarity">
    <text evidence="10">Belongs to the ELO family.</text>
</comment>
<keyword evidence="4 10" id="KW-0812">Transmembrane</keyword>
<dbReference type="GO" id="GO:0030148">
    <property type="term" value="P:sphingolipid biosynthetic process"/>
    <property type="evidence" value="ECO:0007669"/>
    <property type="project" value="TreeGrafter"/>
</dbReference>
<evidence type="ECO:0000256" key="10">
    <source>
        <dbReference type="RuleBase" id="RU361115"/>
    </source>
</evidence>
<dbReference type="Proteomes" id="UP000504606">
    <property type="component" value="Unplaced"/>
</dbReference>
<dbReference type="GeneID" id="113207067"/>
<keyword evidence="9 10" id="KW-0275">Fatty acid biosynthesis</keyword>